<reference evidence="2 3" key="1">
    <citation type="submission" date="2018-06" db="EMBL/GenBank/DDBJ databases">
        <title>Genomic Encyclopedia of Archaeal and Bacterial Type Strains, Phase II (KMG-II): from individual species to whole genera.</title>
        <authorList>
            <person name="Goeker M."/>
        </authorList>
    </citation>
    <scope>NUCLEOTIDE SEQUENCE [LARGE SCALE GENOMIC DNA]</scope>
    <source>
        <strain evidence="2 3">DSM 29821</strain>
    </source>
</reference>
<keyword evidence="3" id="KW-1185">Reference proteome</keyword>
<gene>
    <name evidence="2" type="ORF">CLV59_10498</name>
</gene>
<comment type="caution">
    <text evidence="2">The sequence shown here is derived from an EMBL/GenBank/DDBJ whole genome shotgun (WGS) entry which is preliminary data.</text>
</comment>
<dbReference type="EMBL" id="QLMA01000004">
    <property type="protein sequence ID" value="RAJ81873.1"/>
    <property type="molecule type" value="Genomic_DNA"/>
</dbReference>
<accession>A0A327VZS2</accession>
<organism evidence="2 3">
    <name type="scientific">Chitinophaga dinghuensis</name>
    <dbReference type="NCBI Taxonomy" id="1539050"/>
    <lineage>
        <taxon>Bacteria</taxon>
        <taxon>Pseudomonadati</taxon>
        <taxon>Bacteroidota</taxon>
        <taxon>Chitinophagia</taxon>
        <taxon>Chitinophagales</taxon>
        <taxon>Chitinophagaceae</taxon>
        <taxon>Chitinophaga</taxon>
    </lineage>
</organism>
<dbReference type="PROSITE" id="PS51186">
    <property type="entry name" value="GNAT"/>
    <property type="match status" value="1"/>
</dbReference>
<sequence>MITYTHIRIATHYAVMAELMRGLHISEKEFFPGTANWDDIAAHYMQHVIDMQDECDGACILAQSGDTAVGFIFGYLESPDDSRIEDYTGDTLYVSDGYVMPAYRRHGIYRAMNELLEAHYVNKGVRRIVRYTLTNNNRMQTFLESKDYTAVRLVYEKWLSPDGKQIVPVWENKKD</sequence>
<name>A0A327VZS2_9BACT</name>
<evidence type="ECO:0000313" key="2">
    <source>
        <dbReference type="EMBL" id="RAJ81873.1"/>
    </source>
</evidence>
<dbReference type="SUPFAM" id="SSF55729">
    <property type="entry name" value="Acyl-CoA N-acyltransferases (Nat)"/>
    <property type="match status" value="1"/>
</dbReference>
<dbReference type="InterPro" id="IPR016181">
    <property type="entry name" value="Acyl_CoA_acyltransferase"/>
</dbReference>
<feature type="domain" description="N-acetyltransferase" evidence="1">
    <location>
        <begin position="5"/>
        <end position="175"/>
    </location>
</feature>
<dbReference type="OrthoDB" id="1249831at2"/>
<keyword evidence="2" id="KW-0689">Ribosomal protein</keyword>
<dbReference type="Gene3D" id="3.40.630.30">
    <property type="match status" value="1"/>
</dbReference>
<dbReference type="Proteomes" id="UP000249819">
    <property type="component" value="Unassembled WGS sequence"/>
</dbReference>
<evidence type="ECO:0000313" key="3">
    <source>
        <dbReference type="Proteomes" id="UP000249819"/>
    </source>
</evidence>
<dbReference type="InterPro" id="IPR000182">
    <property type="entry name" value="GNAT_dom"/>
</dbReference>
<protein>
    <submittedName>
        <fullName evidence="2">Ribosomal protein S18 acetylase RimI-like enzyme</fullName>
    </submittedName>
</protein>
<dbReference type="Pfam" id="PF00583">
    <property type="entry name" value="Acetyltransf_1"/>
    <property type="match status" value="1"/>
</dbReference>
<dbReference type="GO" id="GO:0005840">
    <property type="term" value="C:ribosome"/>
    <property type="evidence" value="ECO:0007669"/>
    <property type="project" value="UniProtKB-KW"/>
</dbReference>
<dbReference type="CDD" id="cd04301">
    <property type="entry name" value="NAT_SF"/>
    <property type="match status" value="1"/>
</dbReference>
<dbReference type="GO" id="GO:0016747">
    <property type="term" value="F:acyltransferase activity, transferring groups other than amino-acyl groups"/>
    <property type="evidence" value="ECO:0007669"/>
    <property type="project" value="InterPro"/>
</dbReference>
<evidence type="ECO:0000259" key="1">
    <source>
        <dbReference type="PROSITE" id="PS51186"/>
    </source>
</evidence>
<keyword evidence="2" id="KW-0687">Ribonucleoprotein</keyword>
<dbReference type="RefSeq" id="WP_111592437.1">
    <property type="nucleotide sequence ID" value="NZ_QLMA01000004.1"/>
</dbReference>
<proteinExistence type="predicted"/>
<dbReference type="AlphaFoldDB" id="A0A327VZS2"/>